<dbReference type="Proteomes" id="UP001163046">
    <property type="component" value="Unassembled WGS sequence"/>
</dbReference>
<keyword evidence="3" id="KW-1185">Reference proteome</keyword>
<comment type="caution">
    <text evidence="2">The sequence shown here is derived from an EMBL/GenBank/DDBJ whole genome shotgun (WGS) entry which is preliminary data.</text>
</comment>
<feature type="compositionally biased region" description="Basic residues" evidence="1">
    <location>
        <begin position="307"/>
        <end position="317"/>
    </location>
</feature>
<feature type="region of interest" description="Disordered" evidence="1">
    <location>
        <begin position="95"/>
        <end position="129"/>
    </location>
</feature>
<evidence type="ECO:0000313" key="3">
    <source>
        <dbReference type="Proteomes" id="UP001163046"/>
    </source>
</evidence>
<evidence type="ECO:0000313" key="2">
    <source>
        <dbReference type="EMBL" id="KAJ7362069.1"/>
    </source>
</evidence>
<feature type="compositionally biased region" description="Basic and acidic residues" evidence="1">
    <location>
        <begin position="176"/>
        <end position="185"/>
    </location>
</feature>
<proteinExistence type="predicted"/>
<evidence type="ECO:0000256" key="1">
    <source>
        <dbReference type="SAM" id="MobiDB-lite"/>
    </source>
</evidence>
<feature type="compositionally biased region" description="Basic and acidic residues" evidence="1">
    <location>
        <begin position="328"/>
        <end position="347"/>
    </location>
</feature>
<feature type="region of interest" description="Disordered" evidence="1">
    <location>
        <begin position="150"/>
        <end position="185"/>
    </location>
</feature>
<name>A0A9W9YRH1_9CNID</name>
<feature type="compositionally biased region" description="Basic residues" evidence="1">
    <location>
        <begin position="236"/>
        <end position="247"/>
    </location>
</feature>
<sequence>MKSQRVQKLEDQRTEISLVEAPNTAIISSDSMLEISHSCEIVDDEETLKSKTNVTSQSKLPISMVDSSSDRITGKSSSSSETNAFDFLMKKGRLAKSPTSVDTQLESELDSEVPGNFEGSSKKKSKKKSFEFQLSIRASKKKDIDFSLESDYTSGDVNCEDQSKGKSKQKTRKQKRDGLEVVEHQSDESFVSDKCEEVVGVSKSRRGRKKSKVNANEDKADISLCEVTATEERNKSVKKGRKAKRKSASGTAKDVVANDEAEVNLSVLRQLKIKEKRKNSKGKIMKILQKSRIKSETSNTEDGDQSKRKRGDKKKKGLPSEAMPCTDMEQKTASKKNKADSEGRLEQEMCNTRRPVLAVSLKR</sequence>
<dbReference type="EMBL" id="MU827307">
    <property type="protein sequence ID" value="KAJ7362069.1"/>
    <property type="molecule type" value="Genomic_DNA"/>
</dbReference>
<accession>A0A9W9YRH1</accession>
<reference evidence="2" key="1">
    <citation type="submission" date="2023-01" db="EMBL/GenBank/DDBJ databases">
        <title>Genome assembly of the deep-sea coral Lophelia pertusa.</title>
        <authorList>
            <person name="Herrera S."/>
            <person name="Cordes E."/>
        </authorList>
    </citation>
    <scope>NUCLEOTIDE SEQUENCE</scope>
    <source>
        <strain evidence="2">USNM1676648</strain>
        <tissue evidence="2">Polyp</tissue>
    </source>
</reference>
<feature type="compositionally biased region" description="Basic residues" evidence="1">
    <location>
        <begin position="165"/>
        <end position="175"/>
    </location>
</feature>
<protein>
    <submittedName>
        <fullName evidence="2">Uncharacterized protein</fullName>
    </submittedName>
</protein>
<organism evidence="2 3">
    <name type="scientific">Desmophyllum pertusum</name>
    <dbReference type="NCBI Taxonomy" id="174260"/>
    <lineage>
        <taxon>Eukaryota</taxon>
        <taxon>Metazoa</taxon>
        <taxon>Cnidaria</taxon>
        <taxon>Anthozoa</taxon>
        <taxon>Hexacorallia</taxon>
        <taxon>Scleractinia</taxon>
        <taxon>Caryophylliina</taxon>
        <taxon>Caryophylliidae</taxon>
        <taxon>Desmophyllum</taxon>
    </lineage>
</organism>
<gene>
    <name evidence="2" type="ORF">OS493_013158</name>
</gene>
<feature type="compositionally biased region" description="Basic residues" evidence="1">
    <location>
        <begin position="275"/>
        <end position="292"/>
    </location>
</feature>
<dbReference type="AlphaFoldDB" id="A0A9W9YRH1"/>
<feature type="region of interest" description="Disordered" evidence="1">
    <location>
        <begin position="275"/>
        <end position="363"/>
    </location>
</feature>
<feature type="region of interest" description="Disordered" evidence="1">
    <location>
        <begin position="229"/>
        <end position="261"/>
    </location>
</feature>